<feature type="coiled-coil region" evidence="1">
    <location>
        <begin position="200"/>
        <end position="237"/>
    </location>
</feature>
<sequence>MKLVQGLEHKSCEELLKELGLFGLEKRRLRGDLIALCNCLKESCSEMQSHRFLTERKMKDVAALTSACSSRGIKGRMEPTKESYDHFLLDIPVTREQMNHYRAAAETAQSELAALSVKYDCAQSELLELKSRMVSKEASFQELKAEAEHYKENNARQASLLLSLQTRVRETEEESSMLATSKKQAELTAQAASKENCELKEKLHEQNAKLNKYLNECEESKTQASNISRKYEELLSQLSEFLDTDIREKEKPQEHLMSKVCEICKENLALKVQVAALQEALDGHEMESKASRETIMRLVSEATKEQKKAAVYYQDMEKLSKDLDSARIARQSLEADIRNHQDKLTANQKAWEASKQELHTLKKSLSELDESLRSSKEEARTAQSSLVAFKEQIAALLSSGSATIKPSEKAILERIQEINCKEESKEIYLIFLEQLNEKMKLDSVAADVGFDMNVNAILARVEQLVKLEGDAVIENKTMAYSLRRKLKTQKEKLESKELHMNLLRQKITQLEEEKQVRTALAVERDEANLTVRKLHKMIERLQKQLDLARETNTDLKAKLSETNELKIQTLEQNRTIEELYKSQGKLERMKEKVEKQLNSVKSELHLKELKATEDKEKAKNMLEAVSSEIKVLKTTLAELTRRERQLVDFREVVSRMLGLDIASLALPDYEIITRLEGLIHCHQHHFITCVCLKDVARTQDEHTISSSKHTF</sequence>
<dbReference type="PANTHER" id="PTHR18863:SF4">
    <property type="entry name" value="COILED-COIL DOMAIN-CONTAINING PROTEIN 170"/>
    <property type="match status" value="1"/>
</dbReference>
<accession>A0A8C3BGC7</accession>
<dbReference type="Ensembl" id="ENSCMMT00000004568.1">
    <property type="protein sequence ID" value="ENSCMMP00000004084.1"/>
    <property type="gene ID" value="ENSCMMG00000002578.1"/>
</dbReference>
<dbReference type="PANTHER" id="PTHR18863">
    <property type="entry name" value="TSEC-2-RELATED"/>
    <property type="match status" value="1"/>
</dbReference>
<reference evidence="2" key="2">
    <citation type="submission" date="2025-08" db="UniProtKB">
        <authorList>
            <consortium name="Ensembl"/>
        </authorList>
    </citation>
    <scope>IDENTIFICATION</scope>
</reference>
<name>A0A8C3BGC7_CAIMO</name>
<dbReference type="AlphaFoldDB" id="A0A8C3BGC7"/>
<feature type="coiled-coil region" evidence="1">
    <location>
        <begin position="105"/>
        <end position="160"/>
    </location>
</feature>
<feature type="coiled-coil region" evidence="1">
    <location>
        <begin position="316"/>
        <end position="378"/>
    </location>
</feature>
<dbReference type="Proteomes" id="UP000694556">
    <property type="component" value="Chromosome 3"/>
</dbReference>
<dbReference type="InterPro" id="IPR039139">
    <property type="entry name" value="CCDC170-like"/>
</dbReference>
<organism evidence="2 3">
    <name type="scientific">Cairina moschata</name>
    <name type="common">Muscovy duck</name>
    <dbReference type="NCBI Taxonomy" id="8855"/>
    <lineage>
        <taxon>Eukaryota</taxon>
        <taxon>Metazoa</taxon>
        <taxon>Chordata</taxon>
        <taxon>Craniata</taxon>
        <taxon>Vertebrata</taxon>
        <taxon>Euteleostomi</taxon>
        <taxon>Archelosauria</taxon>
        <taxon>Archosauria</taxon>
        <taxon>Dinosauria</taxon>
        <taxon>Saurischia</taxon>
        <taxon>Theropoda</taxon>
        <taxon>Coelurosauria</taxon>
        <taxon>Aves</taxon>
        <taxon>Neognathae</taxon>
        <taxon>Galloanserae</taxon>
        <taxon>Anseriformes</taxon>
        <taxon>Anatidae</taxon>
        <taxon>Anatinae</taxon>
        <taxon>Cairina</taxon>
    </lineage>
</organism>
<evidence type="ECO:0000313" key="3">
    <source>
        <dbReference type="Proteomes" id="UP000694556"/>
    </source>
</evidence>
<keyword evidence="1" id="KW-0175">Coiled coil</keyword>
<keyword evidence="3" id="KW-1185">Reference proteome</keyword>
<evidence type="ECO:0000313" key="2">
    <source>
        <dbReference type="Ensembl" id="ENSCMMP00000004084.1"/>
    </source>
</evidence>
<reference evidence="2" key="1">
    <citation type="submission" date="2018-09" db="EMBL/GenBank/DDBJ databases">
        <title>Common duck and Muscovy duck high density SNP chip.</title>
        <authorList>
            <person name="Vignal A."/>
            <person name="Thebault N."/>
            <person name="Warren W.C."/>
        </authorList>
    </citation>
    <scope>NUCLEOTIDE SEQUENCE [LARGE SCALE GENOMIC DNA]</scope>
</reference>
<protein>
    <submittedName>
        <fullName evidence="2">Coiled-coil domain containing 170</fullName>
    </submittedName>
</protein>
<reference evidence="2" key="3">
    <citation type="submission" date="2025-09" db="UniProtKB">
        <authorList>
            <consortium name="Ensembl"/>
        </authorList>
    </citation>
    <scope>IDENTIFICATION</scope>
</reference>
<proteinExistence type="predicted"/>
<evidence type="ECO:0000256" key="1">
    <source>
        <dbReference type="SAM" id="Coils"/>
    </source>
</evidence>
<feature type="coiled-coil region" evidence="1">
    <location>
        <begin position="486"/>
        <end position="642"/>
    </location>
</feature>